<organism evidence="2 3">
    <name type="scientific">Aspergillus sclerotiicarbonarius (strain CBS 121057 / IBT 28362)</name>
    <dbReference type="NCBI Taxonomy" id="1448318"/>
    <lineage>
        <taxon>Eukaryota</taxon>
        <taxon>Fungi</taxon>
        <taxon>Dikarya</taxon>
        <taxon>Ascomycota</taxon>
        <taxon>Pezizomycotina</taxon>
        <taxon>Eurotiomycetes</taxon>
        <taxon>Eurotiomycetidae</taxon>
        <taxon>Eurotiales</taxon>
        <taxon>Aspergillaceae</taxon>
        <taxon>Aspergillus</taxon>
        <taxon>Aspergillus subgen. Circumdati</taxon>
    </lineage>
</organism>
<dbReference type="EMBL" id="KZ826385">
    <property type="protein sequence ID" value="PYI03074.1"/>
    <property type="molecule type" value="Genomic_DNA"/>
</dbReference>
<gene>
    <name evidence="2" type="ORF">BO78DRAFT_207810</name>
</gene>
<dbReference type="Proteomes" id="UP000248423">
    <property type="component" value="Unassembled WGS sequence"/>
</dbReference>
<evidence type="ECO:0000256" key="1">
    <source>
        <dbReference type="SAM" id="MobiDB-lite"/>
    </source>
</evidence>
<keyword evidence="3" id="KW-1185">Reference proteome</keyword>
<accession>A0A319EH81</accession>
<sequence>MGRSRPTPPSAIGPLLQQLIALPHRCYSIKTPVLPQLGISFTRSKSSRDKGGPGHGASTLPPRLFHASAPSAGPFLLSTLAGVVSFHLCMCVPTRTFYKAKSIGWIT</sequence>
<evidence type="ECO:0000313" key="3">
    <source>
        <dbReference type="Proteomes" id="UP000248423"/>
    </source>
</evidence>
<proteinExistence type="predicted"/>
<name>A0A319EH81_ASPSB</name>
<dbReference type="AlphaFoldDB" id="A0A319EH81"/>
<protein>
    <submittedName>
        <fullName evidence="2">Uncharacterized protein</fullName>
    </submittedName>
</protein>
<evidence type="ECO:0000313" key="2">
    <source>
        <dbReference type="EMBL" id="PYI03074.1"/>
    </source>
</evidence>
<reference evidence="2 3" key="1">
    <citation type="submission" date="2018-02" db="EMBL/GenBank/DDBJ databases">
        <title>The genomes of Aspergillus section Nigri reveals drivers in fungal speciation.</title>
        <authorList>
            <consortium name="DOE Joint Genome Institute"/>
            <person name="Vesth T.C."/>
            <person name="Nybo J."/>
            <person name="Theobald S."/>
            <person name="Brandl J."/>
            <person name="Frisvad J.C."/>
            <person name="Nielsen K.F."/>
            <person name="Lyhne E.K."/>
            <person name="Kogle M.E."/>
            <person name="Kuo A."/>
            <person name="Riley R."/>
            <person name="Clum A."/>
            <person name="Nolan M."/>
            <person name="Lipzen A."/>
            <person name="Salamov A."/>
            <person name="Henrissat B."/>
            <person name="Wiebenga A."/>
            <person name="De vries R.P."/>
            <person name="Grigoriev I.V."/>
            <person name="Mortensen U.H."/>
            <person name="Andersen M.R."/>
            <person name="Baker S.E."/>
        </authorList>
    </citation>
    <scope>NUCLEOTIDE SEQUENCE [LARGE SCALE GENOMIC DNA]</scope>
    <source>
        <strain evidence="2 3">CBS 121057</strain>
    </source>
</reference>
<feature type="region of interest" description="Disordered" evidence="1">
    <location>
        <begin position="43"/>
        <end position="63"/>
    </location>
</feature>
<dbReference type="VEuPathDB" id="FungiDB:BO78DRAFT_207810"/>